<dbReference type="InterPro" id="IPR029787">
    <property type="entry name" value="Nucleotide_cyclase"/>
</dbReference>
<dbReference type="SUPFAM" id="SSF141868">
    <property type="entry name" value="EAL domain-like"/>
    <property type="match status" value="1"/>
</dbReference>
<dbReference type="Proteomes" id="UP000638570">
    <property type="component" value="Unassembled WGS sequence"/>
</dbReference>
<evidence type="ECO:0000259" key="1">
    <source>
        <dbReference type="PROSITE" id="PS50112"/>
    </source>
</evidence>
<dbReference type="InterPro" id="IPR000014">
    <property type="entry name" value="PAS"/>
</dbReference>
<dbReference type="SMART" id="SM00052">
    <property type="entry name" value="EAL"/>
    <property type="match status" value="1"/>
</dbReference>
<dbReference type="PROSITE" id="PS50883">
    <property type="entry name" value="EAL"/>
    <property type="match status" value="1"/>
</dbReference>
<dbReference type="InterPro" id="IPR035919">
    <property type="entry name" value="EAL_sf"/>
</dbReference>
<dbReference type="Pfam" id="PF00563">
    <property type="entry name" value="EAL"/>
    <property type="match status" value="1"/>
</dbReference>
<dbReference type="InterPro" id="IPR013656">
    <property type="entry name" value="PAS_4"/>
</dbReference>
<dbReference type="CDD" id="cd00130">
    <property type="entry name" value="PAS"/>
    <property type="match status" value="2"/>
</dbReference>
<evidence type="ECO:0000313" key="5">
    <source>
        <dbReference type="EMBL" id="MBL1375779.1"/>
    </source>
</evidence>
<evidence type="ECO:0000259" key="3">
    <source>
        <dbReference type="PROSITE" id="PS50883"/>
    </source>
</evidence>
<dbReference type="Gene3D" id="3.20.20.450">
    <property type="entry name" value="EAL domain"/>
    <property type="match status" value="1"/>
</dbReference>
<feature type="domain" description="PAC" evidence="2">
    <location>
        <begin position="223"/>
        <end position="275"/>
    </location>
</feature>
<dbReference type="Pfam" id="PF08448">
    <property type="entry name" value="PAS_4"/>
    <property type="match status" value="2"/>
</dbReference>
<dbReference type="Gene3D" id="3.30.70.270">
    <property type="match status" value="1"/>
</dbReference>
<keyword evidence="6" id="KW-1185">Reference proteome</keyword>
<dbReference type="Gene3D" id="3.30.450.20">
    <property type="entry name" value="PAS domain"/>
    <property type="match status" value="2"/>
</dbReference>
<sequence length="714" mass="79748">MMDDIERHGLPASAFGEQLLSETLLSEAFERLPDPLGLIEGPSVREMRLIALNGAATRIVGLTRERALGRGLQQLLPPSRQDWFFGSLARCLASGEAWSYRTTLALPQGRRYLEVSLTPLAASAAGHRRVLLHGRDITDVRRLQEQLDKHERIYRAAVESSHYTIARYDRQCRRVFANAEFIRSAGVPLAELLDKTPLEYPGGPAMAAYQGAIQAVLAQGGPDEHELRWQDSKGSEHCTLIRLTPEFDEDGEVVSVLSVGHDITEAARYRHHIHRLAYYDTLSGLPNREQFYTRLRQILSQADTREGWVGLLLLDLDRFTVINDSLGHIAGDTLLQETAGRLSEYLGDRGFVARMGGDEFAILLPDLDGREVLNGWARAVLELFDEPYQLMGRELVVSASIGIALYPDDSLSADDLIKYADSALHHVKDNGRNGYGFYERGLTTGLTERMSLEAELRKVVERGELELYYQPKVDLLCARSAGCEALLRWRHPSLGLLTPDRFIRIAEETGIIVEIGGWVLRTACEAAVRWNRGGWADFTVAVNLSVRQFLGHDLAGEIQAILAETGCRPEWLELEITENLLLEDRDETRATLGQLRDLGLKLAIDDFGTGYSALNYLARFPIDILKIDRSFVQGIGRDESSEKLVRGIVSLARSLHILLVAEGVETAGQAAYLQQIGCHLAQGYLFAKPLSEEQLVSWYKQYRQQPLPGTLVEP</sequence>
<dbReference type="NCBIfam" id="TIGR00254">
    <property type="entry name" value="GGDEF"/>
    <property type="match status" value="1"/>
</dbReference>
<dbReference type="InterPro" id="IPR052155">
    <property type="entry name" value="Biofilm_reg_signaling"/>
</dbReference>
<accession>A0ABS1QNB2</accession>
<dbReference type="InterPro" id="IPR001633">
    <property type="entry name" value="EAL_dom"/>
</dbReference>
<proteinExistence type="predicted"/>
<dbReference type="SUPFAM" id="SSF55785">
    <property type="entry name" value="PYP-like sensor domain (PAS domain)"/>
    <property type="match status" value="2"/>
</dbReference>
<dbReference type="PANTHER" id="PTHR44757:SF2">
    <property type="entry name" value="BIOFILM ARCHITECTURE MAINTENANCE PROTEIN MBAA"/>
    <property type="match status" value="1"/>
</dbReference>
<dbReference type="InterPro" id="IPR000700">
    <property type="entry name" value="PAS-assoc_C"/>
</dbReference>
<dbReference type="RefSeq" id="WP_202081716.1">
    <property type="nucleotide sequence ID" value="NZ_JAERTZ010000001.1"/>
</dbReference>
<dbReference type="InterPro" id="IPR001610">
    <property type="entry name" value="PAC"/>
</dbReference>
<evidence type="ECO:0000313" key="6">
    <source>
        <dbReference type="Proteomes" id="UP000638570"/>
    </source>
</evidence>
<protein>
    <submittedName>
        <fullName evidence="5">EAL domain-containing protein</fullName>
    </submittedName>
</protein>
<gene>
    <name evidence="5" type="ORF">JKV55_00320</name>
</gene>
<feature type="domain" description="EAL" evidence="3">
    <location>
        <begin position="449"/>
        <end position="703"/>
    </location>
</feature>
<dbReference type="SMART" id="SM00086">
    <property type="entry name" value="PAC"/>
    <property type="match status" value="2"/>
</dbReference>
<dbReference type="InterPro" id="IPR035965">
    <property type="entry name" value="PAS-like_dom_sf"/>
</dbReference>
<dbReference type="InterPro" id="IPR000160">
    <property type="entry name" value="GGDEF_dom"/>
</dbReference>
<dbReference type="SMART" id="SM00091">
    <property type="entry name" value="PAS"/>
    <property type="match status" value="2"/>
</dbReference>
<dbReference type="PANTHER" id="PTHR44757">
    <property type="entry name" value="DIGUANYLATE CYCLASE DGCP"/>
    <property type="match status" value="1"/>
</dbReference>
<dbReference type="NCBIfam" id="TIGR00229">
    <property type="entry name" value="sensory_box"/>
    <property type="match status" value="2"/>
</dbReference>
<dbReference type="Pfam" id="PF00990">
    <property type="entry name" value="GGDEF"/>
    <property type="match status" value="1"/>
</dbReference>
<name>A0ABS1QNB2_9GAMM</name>
<dbReference type="PROSITE" id="PS50113">
    <property type="entry name" value="PAC"/>
    <property type="match status" value="1"/>
</dbReference>
<dbReference type="EMBL" id="JAERTZ010000001">
    <property type="protein sequence ID" value="MBL1375779.1"/>
    <property type="molecule type" value="Genomic_DNA"/>
</dbReference>
<dbReference type="PROSITE" id="PS50887">
    <property type="entry name" value="GGDEF"/>
    <property type="match status" value="1"/>
</dbReference>
<dbReference type="PROSITE" id="PS50112">
    <property type="entry name" value="PAS"/>
    <property type="match status" value="1"/>
</dbReference>
<reference evidence="6" key="1">
    <citation type="submission" date="2021-01" db="EMBL/GenBank/DDBJ databases">
        <title>Genome public.</title>
        <authorList>
            <person name="Liu C."/>
            <person name="Sun Q."/>
        </authorList>
    </citation>
    <scope>NUCLEOTIDE SEQUENCE [LARGE SCALE GENOMIC DNA]</scope>
    <source>
        <strain evidence="6">CGMCC 1.18722</strain>
    </source>
</reference>
<dbReference type="SUPFAM" id="SSF55073">
    <property type="entry name" value="Nucleotide cyclase"/>
    <property type="match status" value="1"/>
</dbReference>
<evidence type="ECO:0000259" key="2">
    <source>
        <dbReference type="PROSITE" id="PS50113"/>
    </source>
</evidence>
<dbReference type="InterPro" id="IPR043128">
    <property type="entry name" value="Rev_trsase/Diguanyl_cyclase"/>
</dbReference>
<dbReference type="CDD" id="cd01949">
    <property type="entry name" value="GGDEF"/>
    <property type="match status" value="1"/>
</dbReference>
<dbReference type="CDD" id="cd01948">
    <property type="entry name" value="EAL"/>
    <property type="match status" value="1"/>
</dbReference>
<feature type="domain" description="PAS" evidence="1">
    <location>
        <begin position="21"/>
        <end position="95"/>
    </location>
</feature>
<feature type="domain" description="GGDEF" evidence="4">
    <location>
        <begin position="307"/>
        <end position="440"/>
    </location>
</feature>
<comment type="caution">
    <text evidence="5">The sequence shown here is derived from an EMBL/GenBank/DDBJ whole genome shotgun (WGS) entry which is preliminary data.</text>
</comment>
<dbReference type="SMART" id="SM00267">
    <property type="entry name" value="GGDEF"/>
    <property type="match status" value="1"/>
</dbReference>
<organism evidence="5 6">
    <name type="scientific">Zobellella iuensis</name>
    <dbReference type="NCBI Taxonomy" id="2803811"/>
    <lineage>
        <taxon>Bacteria</taxon>
        <taxon>Pseudomonadati</taxon>
        <taxon>Pseudomonadota</taxon>
        <taxon>Gammaproteobacteria</taxon>
        <taxon>Aeromonadales</taxon>
        <taxon>Aeromonadaceae</taxon>
        <taxon>Zobellella</taxon>
    </lineage>
</organism>
<evidence type="ECO:0000259" key="4">
    <source>
        <dbReference type="PROSITE" id="PS50887"/>
    </source>
</evidence>